<comment type="caution">
    <text evidence="2">The sequence shown here is derived from an EMBL/GenBank/DDBJ whole genome shotgun (WGS) entry which is preliminary data.</text>
</comment>
<feature type="region of interest" description="Disordered" evidence="1">
    <location>
        <begin position="589"/>
        <end position="666"/>
    </location>
</feature>
<evidence type="ECO:0000313" key="2">
    <source>
        <dbReference type="EMBL" id="TIA91759.1"/>
    </source>
</evidence>
<feature type="region of interest" description="Disordered" evidence="1">
    <location>
        <begin position="209"/>
        <end position="261"/>
    </location>
</feature>
<feature type="compositionally biased region" description="Polar residues" evidence="1">
    <location>
        <begin position="386"/>
        <end position="407"/>
    </location>
</feature>
<feature type="compositionally biased region" description="Polar residues" evidence="1">
    <location>
        <begin position="900"/>
        <end position="909"/>
    </location>
</feature>
<accession>A0A4T0FT02</accession>
<dbReference type="Proteomes" id="UP000310189">
    <property type="component" value="Unassembled WGS sequence"/>
</dbReference>
<name>A0A4T0FT02_9BASI</name>
<feature type="region of interest" description="Disordered" evidence="1">
    <location>
        <begin position="380"/>
        <end position="429"/>
    </location>
</feature>
<feature type="compositionally biased region" description="Basic and acidic residues" evidence="1">
    <location>
        <begin position="629"/>
        <end position="638"/>
    </location>
</feature>
<proteinExistence type="predicted"/>
<feature type="compositionally biased region" description="Polar residues" evidence="1">
    <location>
        <begin position="866"/>
        <end position="877"/>
    </location>
</feature>
<protein>
    <recommendedName>
        <fullName evidence="4">Telomere replication protein EST3</fullName>
    </recommendedName>
</protein>
<gene>
    <name evidence="2" type="ORF">E3P99_00879</name>
</gene>
<dbReference type="OrthoDB" id="10655332at2759"/>
<feature type="compositionally biased region" description="Polar residues" evidence="1">
    <location>
        <begin position="243"/>
        <end position="261"/>
    </location>
</feature>
<feature type="region of interest" description="Disordered" evidence="1">
    <location>
        <begin position="866"/>
        <end position="911"/>
    </location>
</feature>
<evidence type="ECO:0000256" key="1">
    <source>
        <dbReference type="SAM" id="MobiDB-lite"/>
    </source>
</evidence>
<organism evidence="2 3">
    <name type="scientific">Wallemia hederae</name>
    <dbReference type="NCBI Taxonomy" id="1540922"/>
    <lineage>
        <taxon>Eukaryota</taxon>
        <taxon>Fungi</taxon>
        <taxon>Dikarya</taxon>
        <taxon>Basidiomycota</taxon>
        <taxon>Wallemiomycotina</taxon>
        <taxon>Wallemiomycetes</taxon>
        <taxon>Wallemiales</taxon>
        <taxon>Wallemiaceae</taxon>
        <taxon>Wallemia</taxon>
    </lineage>
</organism>
<dbReference type="AlphaFoldDB" id="A0A4T0FT02"/>
<keyword evidence="3" id="KW-1185">Reference proteome</keyword>
<feature type="region of interest" description="Disordered" evidence="1">
    <location>
        <begin position="486"/>
        <end position="528"/>
    </location>
</feature>
<feature type="compositionally biased region" description="Low complexity" evidence="1">
    <location>
        <begin position="589"/>
        <end position="605"/>
    </location>
</feature>
<feature type="compositionally biased region" description="Low complexity" evidence="1">
    <location>
        <begin position="878"/>
        <end position="892"/>
    </location>
</feature>
<evidence type="ECO:0008006" key="4">
    <source>
        <dbReference type="Google" id="ProtNLM"/>
    </source>
</evidence>
<evidence type="ECO:0000313" key="3">
    <source>
        <dbReference type="Proteomes" id="UP000310189"/>
    </source>
</evidence>
<feature type="compositionally biased region" description="Polar residues" evidence="1">
    <location>
        <begin position="488"/>
        <end position="500"/>
    </location>
</feature>
<sequence length="973" mass="108315">MDNVKPWISDWFLKYYQKHFDGVTIDEYKLCKPKKVQIVDVSSSFRDELRSDEQRCLNTSARSGVDPEAGVSWLAVASDKEFKIPLYFTHEAIQNFESSSDGLRFTQLSGSILQLLEWSGSVGTINTSFALGDSTKGNKGSIYLKVSSFVYKGCIGEPVFGDPRDIMTVSLFADFVNNELRKSSSGNSAAAISRKSSIFGRKSSKAAPLSRQATVNEVEERGLSEHASIPPDVEEQPKEVKTSSRASESSPCTLEKTASSSRLVRHPNELIFRHSQWPLVSPSHVQHQTQPLTDVQWEKIDQERCWLSEDEEAFFFREKMFRPRPSQNDEQPTCARQIGYENYFSSPPINMSNSDSQMHVLDTVEHNCSQSGTQRLARRLEVEPQAASQQGVCSQGEQLSQTQWGQRSQPSQQSHHNHSLSTDKIDSSLPLPAESQLRYIQNRVYVPQSLEICHDYAVGEGEMAISSSYLSEPQGLDIEECHVKRPISPSTTSNVNNPQMHENDTRADPGIEEDSDNPAVDSPTRNSSCRVLRPAPLLLKRKAVENVDKIPRRIDVVNKQLQNSNKSVSSSQHVLESIASLEPHSSFSDPLLSAPLPSPQMQSPQRAWQSAHLSQDMPLSSPGYEEEDSGLKVRKPGEGVKIQKKRKGFENSTGNGLGQDYHSKKQLDISPADLEREEDYTYDGSDDEIVSTPSFSMQYIGPSGAVSNNTPPAKNFKTSDILSAPISKTVARSSRIVRRRILSTEDAPDKRAVIPSSTKDMALVEDNDVHAPDLPYNQSQPDASSQPIISGAQPQVVSQPQLESQCSFKLSQSECPVIETRSNAEDEIFKSTQEVADVSNVPDSQEALDVMQIDSQQLDNSLHAYSRTQQSLSTPHDSSQINTSNSNSNSSSIYPHLQKESQTNPITSEQVDEQTRDIIYDFYDDLQSQQPYTSPPAGQHGQRSVKEVLYVDPIPPFKHSRMALDAIKSLNKM</sequence>
<dbReference type="EMBL" id="SPNW01000010">
    <property type="protein sequence ID" value="TIA91759.1"/>
    <property type="molecule type" value="Genomic_DNA"/>
</dbReference>
<reference evidence="2 3" key="1">
    <citation type="submission" date="2019-03" db="EMBL/GenBank/DDBJ databases">
        <title>Sequencing 23 genomes of Wallemia ichthyophaga.</title>
        <authorList>
            <person name="Gostincar C."/>
        </authorList>
    </citation>
    <scope>NUCLEOTIDE SEQUENCE [LARGE SCALE GENOMIC DNA]</scope>
    <source>
        <strain evidence="2 3">EXF-5753</strain>
    </source>
</reference>